<dbReference type="Proteomes" id="UP000216867">
    <property type="component" value="Unassembled WGS sequence"/>
</dbReference>
<dbReference type="SUPFAM" id="SSF56784">
    <property type="entry name" value="HAD-like"/>
    <property type="match status" value="1"/>
</dbReference>
<comment type="similarity">
    <text evidence="2">Belongs to the HAD-like hydrolase superfamily. CbbY/CbbZ/Gph/YieH family.</text>
</comment>
<protein>
    <submittedName>
        <fullName evidence="5">HAD family hydrolase</fullName>
    </submittedName>
</protein>
<evidence type="ECO:0000256" key="3">
    <source>
        <dbReference type="ARBA" id="ARBA00022723"/>
    </source>
</evidence>
<dbReference type="InterPro" id="IPR006439">
    <property type="entry name" value="HAD-SF_hydro_IA"/>
</dbReference>
<proteinExistence type="inferred from homology"/>
<evidence type="ECO:0000256" key="4">
    <source>
        <dbReference type="ARBA" id="ARBA00022842"/>
    </source>
</evidence>
<dbReference type="InterPro" id="IPR023214">
    <property type="entry name" value="HAD_sf"/>
</dbReference>
<sequence length="227" mass="24536">MDLSPKFAAVLFDCDGVLVDSESITNEVLRGMLADMGWDLTQEEAVARFVGKMLRDEADVIEEHTGVRIDADWLADFRQRRNVELEARLEAIPGVVDAVHIIEKAYPGRLACASSADRPKIELQLKKIGLYDVFKGRIFSGMELPRSKPAPDVYLAAAHALGVDPAEAAVIEDSPTGVIAGRAAGSYVFGFCPPSPVHQTPETLLAAGADATFDSMAELPGLVTRER</sequence>
<dbReference type="Gene3D" id="3.40.50.1000">
    <property type="entry name" value="HAD superfamily/HAD-like"/>
    <property type="match status" value="1"/>
</dbReference>
<evidence type="ECO:0000313" key="6">
    <source>
        <dbReference type="Proteomes" id="UP000216867"/>
    </source>
</evidence>
<evidence type="ECO:0000256" key="2">
    <source>
        <dbReference type="ARBA" id="ARBA00006171"/>
    </source>
</evidence>
<dbReference type="AlphaFoldDB" id="A0A269Z8L1"/>
<evidence type="ECO:0000313" key="5">
    <source>
        <dbReference type="EMBL" id="PAK94132.1"/>
    </source>
</evidence>
<dbReference type="Pfam" id="PF00702">
    <property type="entry name" value="Hydrolase"/>
    <property type="match status" value="1"/>
</dbReference>
<comment type="caution">
    <text evidence="5">The sequence shown here is derived from an EMBL/GenBank/DDBJ whole genome shotgun (WGS) entry which is preliminary data.</text>
</comment>
<gene>
    <name evidence="5" type="ORF">B8X04_14240</name>
</gene>
<reference evidence="5 6" key="1">
    <citation type="submission" date="2017-04" db="EMBL/GenBank/DDBJ databases">
        <title>Kefir bacterial isolates.</title>
        <authorList>
            <person name="Kim Y."/>
            <person name="Blasche S."/>
            <person name="Patil K.R."/>
        </authorList>
    </citation>
    <scope>NUCLEOTIDE SEQUENCE [LARGE SCALE GENOMIC DNA]</scope>
    <source>
        <strain evidence="5 6">OG2</strain>
    </source>
</reference>
<name>A0A269Z8L1_9MICO</name>
<dbReference type="InterPro" id="IPR036412">
    <property type="entry name" value="HAD-like_sf"/>
</dbReference>
<accession>A0A269Z8L1</accession>
<keyword evidence="5" id="KW-0378">Hydrolase</keyword>
<dbReference type="PANTHER" id="PTHR46193:SF10">
    <property type="entry name" value="6-PHOSPHOGLUCONATE PHOSPHATASE"/>
    <property type="match status" value="1"/>
</dbReference>
<evidence type="ECO:0000256" key="1">
    <source>
        <dbReference type="ARBA" id="ARBA00001946"/>
    </source>
</evidence>
<dbReference type="PANTHER" id="PTHR46193">
    <property type="entry name" value="6-PHOSPHOGLUCONATE PHOSPHATASE"/>
    <property type="match status" value="1"/>
</dbReference>
<dbReference type="GO" id="GO:0046872">
    <property type="term" value="F:metal ion binding"/>
    <property type="evidence" value="ECO:0007669"/>
    <property type="project" value="UniProtKB-KW"/>
</dbReference>
<comment type="cofactor">
    <cofactor evidence="1">
        <name>Mg(2+)</name>
        <dbReference type="ChEBI" id="CHEBI:18420"/>
    </cofactor>
</comment>
<dbReference type="InterPro" id="IPR023198">
    <property type="entry name" value="PGP-like_dom2"/>
</dbReference>
<keyword evidence="3" id="KW-0479">Metal-binding</keyword>
<dbReference type="SFLD" id="SFLDS00003">
    <property type="entry name" value="Haloacid_Dehalogenase"/>
    <property type="match status" value="1"/>
</dbReference>
<keyword evidence="4" id="KW-0460">Magnesium</keyword>
<dbReference type="GO" id="GO:0016787">
    <property type="term" value="F:hydrolase activity"/>
    <property type="evidence" value="ECO:0007669"/>
    <property type="project" value="UniProtKB-KW"/>
</dbReference>
<dbReference type="NCBIfam" id="TIGR01509">
    <property type="entry name" value="HAD-SF-IA-v3"/>
    <property type="match status" value="1"/>
</dbReference>
<dbReference type="SFLD" id="SFLDG01129">
    <property type="entry name" value="C1.5:_HAD__Beta-PGM__Phosphata"/>
    <property type="match status" value="1"/>
</dbReference>
<organism evidence="5 6">
    <name type="scientific">Brevibacterium casei</name>
    <dbReference type="NCBI Taxonomy" id="33889"/>
    <lineage>
        <taxon>Bacteria</taxon>
        <taxon>Bacillati</taxon>
        <taxon>Actinomycetota</taxon>
        <taxon>Actinomycetes</taxon>
        <taxon>Micrococcales</taxon>
        <taxon>Brevibacteriaceae</taxon>
        <taxon>Brevibacterium</taxon>
    </lineage>
</organism>
<dbReference type="Gene3D" id="1.10.150.240">
    <property type="entry name" value="Putative phosphatase, domain 2"/>
    <property type="match status" value="1"/>
</dbReference>
<dbReference type="RefSeq" id="WP_095376616.1">
    <property type="nucleotide sequence ID" value="NZ_JBNHBT010000010.1"/>
</dbReference>
<dbReference type="InterPro" id="IPR051600">
    <property type="entry name" value="Beta-PGM-like"/>
</dbReference>
<dbReference type="EMBL" id="NCWY01000014">
    <property type="protein sequence ID" value="PAK94132.1"/>
    <property type="molecule type" value="Genomic_DNA"/>
</dbReference>